<dbReference type="Gene3D" id="3.40.50.300">
    <property type="entry name" value="P-loop containing nucleotide triphosphate hydrolases"/>
    <property type="match status" value="1"/>
</dbReference>
<dbReference type="RefSeq" id="WP_179773256.1">
    <property type="nucleotide sequence ID" value="NZ_JACCFK010000001.1"/>
</dbReference>
<evidence type="ECO:0000256" key="1">
    <source>
        <dbReference type="ARBA" id="ARBA00005820"/>
    </source>
</evidence>
<dbReference type="SUPFAM" id="SSF52540">
    <property type="entry name" value="P-loop containing nucleoside triphosphate hydrolases"/>
    <property type="match status" value="1"/>
</dbReference>
<dbReference type="InterPro" id="IPR005158">
    <property type="entry name" value="BTAD"/>
</dbReference>
<dbReference type="SMART" id="SM01043">
    <property type="entry name" value="BTAD"/>
    <property type="match status" value="1"/>
</dbReference>
<proteinExistence type="inferred from homology"/>
<keyword evidence="6" id="KW-1185">Reference proteome</keyword>
<dbReference type="AlphaFoldDB" id="A0A853B1Q1"/>
<gene>
    <name evidence="5" type="ORF">HNR02_002366</name>
</gene>
<dbReference type="EMBL" id="JACCFK010000001">
    <property type="protein sequence ID" value="NYI89043.1"/>
    <property type="molecule type" value="Genomic_DNA"/>
</dbReference>
<dbReference type="InterPro" id="IPR001867">
    <property type="entry name" value="OmpR/PhoB-type_DNA-bd"/>
</dbReference>
<dbReference type="SUPFAM" id="SSF46894">
    <property type="entry name" value="C-terminal effector domain of the bipartite response regulators"/>
    <property type="match status" value="1"/>
</dbReference>
<keyword evidence="2 3" id="KW-0238">DNA-binding</keyword>
<feature type="domain" description="OmpR/PhoB-type" evidence="4">
    <location>
        <begin position="1"/>
        <end position="91"/>
    </location>
</feature>
<dbReference type="Pfam" id="PF13191">
    <property type="entry name" value="AAA_16"/>
    <property type="match status" value="1"/>
</dbReference>
<dbReference type="GO" id="GO:0006355">
    <property type="term" value="P:regulation of DNA-templated transcription"/>
    <property type="evidence" value="ECO:0007669"/>
    <property type="project" value="InterPro"/>
</dbReference>
<dbReference type="InterPro" id="IPR027417">
    <property type="entry name" value="P-loop_NTPase"/>
</dbReference>
<accession>A0A853B1Q1</accession>
<dbReference type="CDD" id="cd15831">
    <property type="entry name" value="BTAD"/>
    <property type="match status" value="1"/>
</dbReference>
<dbReference type="SMART" id="SM00862">
    <property type="entry name" value="Trans_reg_C"/>
    <property type="match status" value="1"/>
</dbReference>
<dbReference type="PANTHER" id="PTHR47691">
    <property type="entry name" value="REGULATOR-RELATED"/>
    <property type="match status" value="1"/>
</dbReference>
<evidence type="ECO:0000256" key="3">
    <source>
        <dbReference type="PROSITE-ProRule" id="PRU01091"/>
    </source>
</evidence>
<evidence type="ECO:0000259" key="4">
    <source>
        <dbReference type="PROSITE" id="PS51755"/>
    </source>
</evidence>
<dbReference type="InterPro" id="IPR011990">
    <property type="entry name" value="TPR-like_helical_dom_sf"/>
</dbReference>
<dbReference type="Gene3D" id="1.25.40.10">
    <property type="entry name" value="Tetratricopeptide repeat domain"/>
    <property type="match status" value="2"/>
</dbReference>
<dbReference type="InterPro" id="IPR036388">
    <property type="entry name" value="WH-like_DNA-bd_sf"/>
</dbReference>
<dbReference type="Proteomes" id="UP000549616">
    <property type="component" value="Unassembled WGS sequence"/>
</dbReference>
<reference evidence="5 6" key="1">
    <citation type="submission" date="2020-07" db="EMBL/GenBank/DDBJ databases">
        <title>Sequencing the genomes of 1000 actinobacteria strains.</title>
        <authorList>
            <person name="Klenk H.-P."/>
        </authorList>
    </citation>
    <scope>NUCLEOTIDE SEQUENCE [LARGE SCALE GENOMIC DNA]</scope>
    <source>
        <strain evidence="5 6">DSM 104006</strain>
    </source>
</reference>
<evidence type="ECO:0000313" key="6">
    <source>
        <dbReference type="Proteomes" id="UP000549616"/>
    </source>
</evidence>
<protein>
    <submittedName>
        <fullName evidence="5">Putative ATPase</fullName>
    </submittedName>
</protein>
<comment type="similarity">
    <text evidence="1">Belongs to the AfsR/DnrI/RedD regulatory family.</text>
</comment>
<dbReference type="PROSITE" id="PS51755">
    <property type="entry name" value="OMPR_PHOB"/>
    <property type="match status" value="1"/>
</dbReference>
<name>A0A853B1Q1_9PSEU</name>
<dbReference type="SUPFAM" id="SSF48452">
    <property type="entry name" value="TPR-like"/>
    <property type="match status" value="2"/>
</dbReference>
<dbReference type="GO" id="GO:0003677">
    <property type="term" value="F:DNA binding"/>
    <property type="evidence" value="ECO:0007669"/>
    <property type="project" value="UniProtKB-UniRule"/>
</dbReference>
<dbReference type="PANTHER" id="PTHR47691:SF3">
    <property type="entry name" value="HTH-TYPE TRANSCRIPTIONAL REGULATOR RV0890C-RELATED"/>
    <property type="match status" value="1"/>
</dbReference>
<comment type="caution">
    <text evidence="5">The sequence shown here is derived from an EMBL/GenBank/DDBJ whole genome shotgun (WGS) entry which is preliminary data.</text>
</comment>
<dbReference type="InterPro" id="IPR016032">
    <property type="entry name" value="Sig_transdc_resp-reg_C-effctor"/>
</dbReference>
<dbReference type="Gene3D" id="1.10.10.10">
    <property type="entry name" value="Winged helix-like DNA-binding domain superfamily/Winged helix DNA-binding domain"/>
    <property type="match status" value="1"/>
</dbReference>
<evidence type="ECO:0000256" key="2">
    <source>
        <dbReference type="ARBA" id="ARBA00023125"/>
    </source>
</evidence>
<feature type="DNA-binding region" description="OmpR/PhoB-type" evidence="3">
    <location>
        <begin position="1"/>
        <end position="91"/>
    </location>
</feature>
<dbReference type="InterPro" id="IPR041664">
    <property type="entry name" value="AAA_16"/>
</dbReference>
<dbReference type="Pfam" id="PF25872">
    <property type="entry name" value="HTH_77"/>
    <property type="match status" value="1"/>
</dbReference>
<sequence>MRVTLLGPVRAQADDGTPIDIGGARLRMLLARLALDCGRPVGTDALIDGLWGAESPADAANALQSLVSRLRRTLGGAAMISSASGGYTLDAEVDARRFEELSARGRRELVAGRCGEAAALLTEALALWRGDALADVRDAPFAQAPATRLEDLRFAALEDRFDAELALGRHADVLADLEAAGEAHPLRERLAALRMRALSAAGRQADALALFERTRATLADELGVDPSAELRDAHLAVLRGETAPPRAESVLPVRLTSFVGRDRELERVAQALSSSRLVTLVGPGGAGKTRLATEAAERHPGRAWFVALAGVRDAGDVAGAILGALGSLDFHMANARVPPPDALGRVVELLGGESLLVLDNCEHVVDTVADVAFELLARVPGLRILATSREPLAITGESLCPVGPLEVAEAVRLFTDRALAVRPGFTLDGSTSDAVAEICERLDGMPLALELAAAKLRSMTAEQIARKLDDRFRLLSSGSRTAMPRQRTLRAVVEWSWDLLEKPERILARRLAVFTGGATVAAAEAVCADELLPAEDVLYVLGSLVEKSIVDAVSAGGEPRYRMLETIRVYGAERLDEAGERDEVAQRFTAYFLALAEENEPRIRTGDQLHAIEVFAVEQDNLMTALRGALDARDAVTASRLILADLWYWVIRSYHREPAPLLEEVLSLGDALPADVRACLNLMYTIMSSVPLVRRPDLASVVDECERTGALERFPMLALAVPMVCFLGGEVELAKEKIERTLRHSDPWAAACARWAEGFMADQNGDLVRGERARELALAGFRECGDRWGTAMTLSMQAESRSLRGDHAAAIAGFEEGLAMARELASTEDTVQQLTQLADERMRIGDTEGAWRDVTEADRVAGDKIDQRAMVALRRCDLARRSGNFALAHEELDWLRDNTPRIPFPVDMAGELIAVKGASLLASEGRPAEAWPLLPRALRSSAERRDLPDVANMTAVVARVFHAEGDPERAAWALGLTEAVRRVFDRGDPELRAMIASLRAELGDDAYEAAYQRGSALTTDEAIEAVKAAIADRAR</sequence>
<organism evidence="5 6">
    <name type="scientific">Amycolatopsis endophytica</name>
    <dbReference type="NCBI Taxonomy" id="860233"/>
    <lineage>
        <taxon>Bacteria</taxon>
        <taxon>Bacillati</taxon>
        <taxon>Actinomycetota</taxon>
        <taxon>Actinomycetes</taxon>
        <taxon>Pseudonocardiales</taxon>
        <taxon>Pseudonocardiaceae</taxon>
        <taxon>Amycolatopsis</taxon>
    </lineage>
</organism>
<dbReference type="Pfam" id="PF03704">
    <property type="entry name" value="BTAD"/>
    <property type="match status" value="1"/>
</dbReference>
<dbReference type="InterPro" id="IPR058852">
    <property type="entry name" value="HTH_77"/>
</dbReference>
<dbReference type="PRINTS" id="PR00364">
    <property type="entry name" value="DISEASERSIST"/>
</dbReference>
<evidence type="ECO:0000313" key="5">
    <source>
        <dbReference type="EMBL" id="NYI89043.1"/>
    </source>
</evidence>
<dbReference type="GO" id="GO:0000160">
    <property type="term" value="P:phosphorelay signal transduction system"/>
    <property type="evidence" value="ECO:0007669"/>
    <property type="project" value="InterPro"/>
</dbReference>